<dbReference type="RefSeq" id="WP_252165638.1">
    <property type="nucleotide sequence ID" value="NZ_CP084930.1"/>
</dbReference>
<name>A0ABY4X4K3_9SPHN</name>
<proteinExistence type="predicted"/>
<reference evidence="1" key="1">
    <citation type="journal article" date="2022" name="Toxins">
        <title>Genomic Analysis of Sphingopyxis sp. USTB-05 for Biodegrading Cyanobacterial Hepatotoxins.</title>
        <authorList>
            <person name="Liu C."/>
            <person name="Xu Q."/>
            <person name="Zhao Z."/>
            <person name="Zhang H."/>
            <person name="Liu X."/>
            <person name="Yin C."/>
            <person name="Liu Y."/>
            <person name="Yan H."/>
        </authorList>
    </citation>
    <scope>NUCLEOTIDE SEQUENCE</scope>
    <source>
        <strain evidence="1">NBD5</strain>
    </source>
</reference>
<dbReference type="Proteomes" id="UP001056937">
    <property type="component" value="Chromosome 1"/>
</dbReference>
<dbReference type="EMBL" id="CP084930">
    <property type="protein sequence ID" value="USI71827.1"/>
    <property type="molecule type" value="Genomic_DNA"/>
</dbReference>
<evidence type="ECO:0000313" key="1">
    <source>
        <dbReference type="EMBL" id="USI71827.1"/>
    </source>
</evidence>
<evidence type="ECO:0000313" key="2">
    <source>
        <dbReference type="Proteomes" id="UP001056937"/>
    </source>
</evidence>
<organism evidence="1 2">
    <name type="scientific">Sphingomonas morindae</name>
    <dbReference type="NCBI Taxonomy" id="1541170"/>
    <lineage>
        <taxon>Bacteria</taxon>
        <taxon>Pseudomonadati</taxon>
        <taxon>Pseudomonadota</taxon>
        <taxon>Alphaproteobacteria</taxon>
        <taxon>Sphingomonadales</taxon>
        <taxon>Sphingomonadaceae</taxon>
        <taxon>Sphingomonas</taxon>
    </lineage>
</organism>
<keyword evidence="2" id="KW-1185">Reference proteome</keyword>
<accession>A0ABY4X4K3</accession>
<gene>
    <name evidence="1" type="ORF">LHA26_10895</name>
</gene>
<protein>
    <submittedName>
        <fullName evidence="1">Uncharacterized protein</fullName>
    </submittedName>
</protein>
<sequence>MRCLDRHCPRWHIRHRHGRVIAAPPERVIAAAAAFRPERLPLAAALLALRLLPARLMGAGPLSFRREDFTVLDQATTYIVFGLAGRFWRADPGLVPLRDAADFAQIRAGVARLAIGYSASPHADGACLVTETRIHCADADAQRAMRRYGRLIRPASGLIRRATLGAIARAATAPAPGARSMPAMPPAATPAPAAAAMAMTEAGRGLGGELG</sequence>